<gene>
    <name evidence="1" type="ORF">HZA66_13290</name>
</gene>
<evidence type="ECO:0000313" key="2">
    <source>
        <dbReference type="Proteomes" id="UP000782519"/>
    </source>
</evidence>
<dbReference type="InterPro" id="IPR007460">
    <property type="entry name" value="BrnT_toxin"/>
</dbReference>
<dbReference type="InterPro" id="IPR038573">
    <property type="entry name" value="BrnT_sf"/>
</dbReference>
<dbReference type="Pfam" id="PF04365">
    <property type="entry name" value="BrnT_toxin"/>
    <property type="match status" value="1"/>
</dbReference>
<evidence type="ECO:0000313" key="1">
    <source>
        <dbReference type="EMBL" id="MBI5130411.1"/>
    </source>
</evidence>
<dbReference type="AlphaFoldDB" id="A0A933RY79"/>
<organism evidence="1 2">
    <name type="scientific">Rhodopseudomonas palustris</name>
    <dbReference type="NCBI Taxonomy" id="1076"/>
    <lineage>
        <taxon>Bacteria</taxon>
        <taxon>Pseudomonadati</taxon>
        <taxon>Pseudomonadota</taxon>
        <taxon>Alphaproteobacteria</taxon>
        <taxon>Hyphomicrobiales</taxon>
        <taxon>Nitrobacteraceae</taxon>
        <taxon>Rhodopseudomonas</taxon>
    </lineage>
</organism>
<proteinExistence type="predicted"/>
<name>A0A933RY79_RHOPL</name>
<reference evidence="1" key="1">
    <citation type="submission" date="2020-07" db="EMBL/GenBank/DDBJ databases">
        <title>Huge and variable diversity of episymbiotic CPR bacteria and DPANN archaea in groundwater ecosystems.</title>
        <authorList>
            <person name="He C.Y."/>
            <person name="Keren R."/>
            <person name="Whittaker M."/>
            <person name="Farag I.F."/>
            <person name="Doudna J."/>
            <person name="Cate J.H.D."/>
            <person name="Banfield J.F."/>
        </authorList>
    </citation>
    <scope>NUCLEOTIDE SEQUENCE</scope>
    <source>
        <strain evidence="1">NC_groundwater_1818_Pr3_B-0.1um_66_35</strain>
    </source>
</reference>
<dbReference type="Proteomes" id="UP000782519">
    <property type="component" value="Unassembled WGS sequence"/>
</dbReference>
<protein>
    <submittedName>
        <fullName evidence="1">BrnT family toxin</fullName>
    </submittedName>
</protein>
<sequence length="83" mass="9309">MKIVWDEPKRLVNLATHGLDFADLDLAFFESAVIRPSHSGRYLAFGRLNADAIAVVFKPLGREAVSVISVRPANRRERKLFDG</sequence>
<dbReference type="Gene3D" id="3.10.450.530">
    <property type="entry name" value="Ribonuclease toxin, BrnT, of type II toxin-antitoxin system"/>
    <property type="match status" value="1"/>
</dbReference>
<dbReference type="EMBL" id="JACRJB010000037">
    <property type="protein sequence ID" value="MBI5130411.1"/>
    <property type="molecule type" value="Genomic_DNA"/>
</dbReference>
<accession>A0A933RY79</accession>
<comment type="caution">
    <text evidence="1">The sequence shown here is derived from an EMBL/GenBank/DDBJ whole genome shotgun (WGS) entry which is preliminary data.</text>
</comment>